<dbReference type="InterPro" id="IPR018089">
    <property type="entry name" value="OMPdecase_AS"/>
</dbReference>
<comment type="similarity">
    <text evidence="8 9">Belongs to the OMP decarboxylase family. Type 1 subfamily.</text>
</comment>
<dbReference type="InterPro" id="IPR001754">
    <property type="entry name" value="OMPdeCOase_dom"/>
</dbReference>
<evidence type="ECO:0000256" key="9">
    <source>
        <dbReference type="HAMAP-Rule" id="MF_01200"/>
    </source>
</evidence>
<evidence type="ECO:0000256" key="5">
    <source>
        <dbReference type="ARBA" id="ARBA00022975"/>
    </source>
</evidence>
<organism evidence="14 15">
    <name type="scientific">Lactococcus taiwanensis</name>
    <dbReference type="NCBI Taxonomy" id="1151742"/>
    <lineage>
        <taxon>Bacteria</taxon>
        <taxon>Bacillati</taxon>
        <taxon>Bacillota</taxon>
        <taxon>Bacilli</taxon>
        <taxon>Lactobacillales</taxon>
        <taxon>Streptococcaceae</taxon>
        <taxon>Lactococcus</taxon>
    </lineage>
</organism>
<evidence type="ECO:0000259" key="13">
    <source>
        <dbReference type="SMART" id="SM00934"/>
    </source>
</evidence>
<feature type="active site" description="For OMPdecase activity" evidence="10">
    <location>
        <position position="61"/>
    </location>
</feature>
<feature type="binding site" evidence="9 11">
    <location>
        <position position="34"/>
    </location>
    <ligand>
        <name>substrate</name>
    </ligand>
</feature>
<dbReference type="Gene3D" id="3.20.20.70">
    <property type="entry name" value="Aldolase class I"/>
    <property type="match status" value="1"/>
</dbReference>
<dbReference type="NCBIfam" id="NF001273">
    <property type="entry name" value="PRK00230.1"/>
    <property type="match status" value="1"/>
</dbReference>
<feature type="active site" description="For OMPdecase activity" evidence="10">
    <location>
        <position position="66"/>
    </location>
</feature>
<dbReference type="CDD" id="cd04725">
    <property type="entry name" value="OMP_decarboxylase_like"/>
    <property type="match status" value="1"/>
</dbReference>
<dbReference type="Proteomes" id="UP000663608">
    <property type="component" value="Chromosome"/>
</dbReference>
<name>A0AA45KEX8_9LACT</name>
<dbReference type="AlphaFoldDB" id="A0AA45KEX8"/>
<protein>
    <recommendedName>
        <fullName evidence="9">Orotidine 5'-phosphate decarboxylase</fullName>
        <ecNumber evidence="9">4.1.1.23</ecNumber>
    </recommendedName>
    <alternativeName>
        <fullName evidence="9">OMP decarboxylase</fullName>
        <shortName evidence="9">OMPDCase</shortName>
        <shortName evidence="9">OMPdecase</shortName>
    </alternativeName>
</protein>
<proteinExistence type="inferred from homology"/>
<keyword evidence="15" id="KW-1185">Reference proteome</keyword>
<evidence type="ECO:0000313" key="14">
    <source>
        <dbReference type="EMBL" id="QSE76090.1"/>
    </source>
</evidence>
<dbReference type="GO" id="GO:0006207">
    <property type="term" value="P:'de novo' pyrimidine nucleobase biosynthetic process"/>
    <property type="evidence" value="ECO:0007669"/>
    <property type="project" value="InterPro"/>
</dbReference>
<dbReference type="GO" id="GO:0004590">
    <property type="term" value="F:orotidine-5'-phosphate decarboxylase activity"/>
    <property type="evidence" value="ECO:0007669"/>
    <property type="project" value="UniProtKB-UniRule"/>
</dbReference>
<comment type="catalytic activity">
    <reaction evidence="7 9 12">
        <text>orotidine 5'-phosphate + H(+) = UMP + CO2</text>
        <dbReference type="Rhea" id="RHEA:11596"/>
        <dbReference type="ChEBI" id="CHEBI:15378"/>
        <dbReference type="ChEBI" id="CHEBI:16526"/>
        <dbReference type="ChEBI" id="CHEBI:57538"/>
        <dbReference type="ChEBI" id="CHEBI:57865"/>
        <dbReference type="EC" id="4.1.1.23"/>
    </reaction>
</comment>
<dbReference type="InterPro" id="IPR047596">
    <property type="entry name" value="OMPdecase_bac"/>
</dbReference>
<comment type="subunit">
    <text evidence="3 9">Homodimer.</text>
</comment>
<feature type="binding site" evidence="9 11">
    <location>
        <position position="11"/>
    </location>
    <ligand>
        <name>substrate</name>
    </ligand>
</feature>
<evidence type="ECO:0000256" key="1">
    <source>
        <dbReference type="ARBA" id="ARBA00002356"/>
    </source>
</evidence>
<dbReference type="EMBL" id="CP070872">
    <property type="protein sequence ID" value="QSE76090.1"/>
    <property type="molecule type" value="Genomic_DNA"/>
</dbReference>
<dbReference type="RefSeq" id="WP_075525739.1">
    <property type="nucleotide sequence ID" value="NZ_CP070381.1"/>
</dbReference>
<gene>
    <name evidence="9 14" type="primary">pyrF</name>
    <name evidence="14" type="ORF">JW886_06355</name>
</gene>
<dbReference type="NCBIfam" id="TIGR01740">
    <property type="entry name" value="pyrF"/>
    <property type="match status" value="1"/>
</dbReference>
<dbReference type="GO" id="GO:0005829">
    <property type="term" value="C:cytosol"/>
    <property type="evidence" value="ECO:0007669"/>
    <property type="project" value="TreeGrafter"/>
</dbReference>
<dbReference type="SMART" id="SM00934">
    <property type="entry name" value="OMPdecase"/>
    <property type="match status" value="1"/>
</dbReference>
<dbReference type="GO" id="GO:0044205">
    <property type="term" value="P:'de novo' UMP biosynthetic process"/>
    <property type="evidence" value="ECO:0007669"/>
    <property type="project" value="UniProtKB-UniRule"/>
</dbReference>
<feature type="binding site" evidence="9 11">
    <location>
        <position position="186"/>
    </location>
    <ligand>
        <name>substrate</name>
    </ligand>
</feature>
<feature type="binding site" evidence="9 11">
    <location>
        <position position="195"/>
    </location>
    <ligand>
        <name>substrate</name>
    </ligand>
</feature>
<dbReference type="EC" id="4.1.1.23" evidence="9"/>
<feature type="binding site" evidence="9 11">
    <location>
        <position position="124"/>
    </location>
    <ligand>
        <name>substrate</name>
    </ligand>
</feature>
<evidence type="ECO:0000256" key="11">
    <source>
        <dbReference type="PIRSR" id="PIRSR614732-2"/>
    </source>
</evidence>
<dbReference type="PANTHER" id="PTHR32119:SF2">
    <property type="entry name" value="OROTIDINE 5'-PHOSPHATE DECARBOXYLASE"/>
    <property type="match status" value="1"/>
</dbReference>
<comment type="pathway">
    <text evidence="2 9 12">Pyrimidine metabolism; UMP biosynthesis via de novo pathway; UMP from orotate: step 2/2.</text>
</comment>
<feature type="domain" description="Orotidine 5'-phosphate decarboxylase" evidence="13">
    <location>
        <begin position="5"/>
        <end position="231"/>
    </location>
</feature>
<dbReference type="SUPFAM" id="SSF51366">
    <property type="entry name" value="Ribulose-phoshate binding barrel"/>
    <property type="match status" value="1"/>
</dbReference>
<feature type="active site" description="Proton donor" evidence="9">
    <location>
        <position position="63"/>
    </location>
</feature>
<evidence type="ECO:0000256" key="3">
    <source>
        <dbReference type="ARBA" id="ARBA00011738"/>
    </source>
</evidence>
<accession>A0AA45KEX8</accession>
<keyword evidence="4 9" id="KW-0210">Decarboxylase</keyword>
<reference evidence="14 15" key="1">
    <citation type="submission" date="2021-02" db="EMBL/GenBank/DDBJ databases">
        <title>Complete genome sequence of Lactococcus lactis strain K_LL004.</title>
        <authorList>
            <person name="Kim H.B."/>
        </authorList>
    </citation>
    <scope>NUCLEOTIDE SEQUENCE [LARGE SCALE GENOMIC DNA]</scope>
    <source>
        <strain evidence="14 15">K_LL004</strain>
    </source>
</reference>
<feature type="binding site" evidence="9 11">
    <location>
        <position position="216"/>
    </location>
    <ligand>
        <name>substrate</name>
    </ligand>
</feature>
<evidence type="ECO:0000313" key="15">
    <source>
        <dbReference type="Proteomes" id="UP000663608"/>
    </source>
</evidence>
<comment type="function">
    <text evidence="1 9">Catalyzes the decarboxylation of orotidine 5'-monophosphate (OMP) to uridine 5'-monophosphate (UMP).</text>
</comment>
<evidence type="ECO:0000256" key="4">
    <source>
        <dbReference type="ARBA" id="ARBA00022793"/>
    </source>
</evidence>
<evidence type="ECO:0000256" key="6">
    <source>
        <dbReference type="ARBA" id="ARBA00023239"/>
    </source>
</evidence>
<evidence type="ECO:0000256" key="8">
    <source>
        <dbReference type="ARBA" id="ARBA00061012"/>
    </source>
</evidence>
<dbReference type="KEGG" id="lti:JW886_06355"/>
<dbReference type="HAMAP" id="MF_01200_B">
    <property type="entry name" value="OMPdecase_type1_B"/>
    <property type="match status" value="1"/>
</dbReference>
<keyword evidence="6 9" id="KW-0456">Lyase</keyword>
<evidence type="ECO:0000256" key="7">
    <source>
        <dbReference type="ARBA" id="ARBA00049157"/>
    </source>
</evidence>
<evidence type="ECO:0000256" key="2">
    <source>
        <dbReference type="ARBA" id="ARBA00004861"/>
    </source>
</evidence>
<sequence length="237" mass="26162">MPENRPVIALDFAEFSEVKDFLEQFAPNEHLYIKLGMELFYTAGPQVVYYVKSLGHRVFLDLKLHDIPNTVESSMRVLARLGVDMVNVHAAGGVEMMKAARRGLELGTPAGRERPLLIAVTQLTSTSEEIMQEDQQIMTSLEASVIHYAQKTAEAGLDGVVCSAHEVEKIKAATSPDFICLTPGIRPVGSNKGDQKRVMTPQQARKIGSDYIVVGRPITQAADPVAAYHTIKEEWNQ</sequence>
<dbReference type="InterPro" id="IPR014732">
    <property type="entry name" value="OMPdecase"/>
</dbReference>
<dbReference type="PANTHER" id="PTHR32119">
    <property type="entry name" value="OROTIDINE 5'-PHOSPHATE DECARBOXYLASE"/>
    <property type="match status" value="1"/>
</dbReference>
<dbReference type="InterPro" id="IPR011060">
    <property type="entry name" value="RibuloseP-bd_barrel"/>
</dbReference>
<dbReference type="PROSITE" id="PS00156">
    <property type="entry name" value="OMPDECASE"/>
    <property type="match status" value="1"/>
</dbReference>
<evidence type="ECO:0000256" key="10">
    <source>
        <dbReference type="PIRSR" id="PIRSR614732-1"/>
    </source>
</evidence>
<feature type="binding site" evidence="9">
    <location>
        <begin position="61"/>
        <end position="70"/>
    </location>
    <ligand>
        <name>substrate</name>
    </ligand>
</feature>
<dbReference type="Pfam" id="PF00215">
    <property type="entry name" value="OMPdecase"/>
    <property type="match status" value="1"/>
</dbReference>
<dbReference type="InterPro" id="IPR013785">
    <property type="entry name" value="Aldolase_TIM"/>
</dbReference>
<feature type="active site" description="For OMPdecase activity" evidence="10">
    <location>
        <position position="63"/>
    </location>
</feature>
<dbReference type="FunFam" id="3.20.20.70:FF:000015">
    <property type="entry name" value="Orotidine 5'-phosphate decarboxylase"/>
    <property type="match status" value="1"/>
</dbReference>
<evidence type="ECO:0000256" key="12">
    <source>
        <dbReference type="RuleBase" id="RU000512"/>
    </source>
</evidence>
<keyword evidence="5 9" id="KW-0665">Pyrimidine biosynthesis</keyword>
<feature type="binding site" evidence="9 11">
    <location>
        <position position="215"/>
    </location>
    <ligand>
        <name>substrate</name>
    </ligand>
</feature>